<dbReference type="InterPro" id="IPR010727">
    <property type="entry name" value="DUF1302"/>
</dbReference>
<evidence type="ECO:0008006" key="3">
    <source>
        <dbReference type="Google" id="ProtNLM"/>
    </source>
</evidence>
<dbReference type="SUPFAM" id="SSF56935">
    <property type="entry name" value="Porins"/>
    <property type="match status" value="1"/>
</dbReference>
<feature type="chain" id="PRO_5044188928" description="Porin" evidence="1">
    <location>
        <begin position="22"/>
        <end position="437"/>
    </location>
</feature>
<accession>A0AB33IS16</accession>
<reference evidence="2" key="1">
    <citation type="submission" date="2024-07" db="EMBL/GenBank/DDBJ databases">
        <title>Complete genome sequence of Prevotella sp. YM-2024 GTC17253.</title>
        <authorList>
            <person name="Hayashi M."/>
            <person name="Muto Y."/>
            <person name="Tanaka K."/>
            <person name="Niwa H."/>
        </authorList>
    </citation>
    <scope>NUCLEOTIDE SEQUENCE</scope>
    <source>
        <strain evidence="2">GTC17253</strain>
    </source>
</reference>
<keyword evidence="1" id="KW-0732">Signal</keyword>
<sequence>MKPFRLFMLLLVPMLSAQASAQVETDTVVVESSMGTSPETVPPEEADDNTLQVQVKGFLDTYHAVRVEGKADLMASRTRARGEVKLEKGAASLFVSLNATYNGVLKDRTRLELREAYLSYAKGNLDLRMGRQIIVWGVADALRVTDCVSPFDYTEFLAQDYDDIRMPVNALRAKYTIGPVTIEAVCNPIVDFFVLPTDERNPWAVRLPSAQLPYTIDLESGKPEKRIRNMEFGGRLTANFSGVDFSVSALRTWNKMPALCPVLSDDRRSLRINGEYHRMTMFGADCSLSVGQFVFRAEVADYIGEAQGAVLGKSTARRNVLNTLVGADWYPGGDWNISMQYCHQHTSGNLDGLSVYRNAGLATARLAKELLHNTLKLSTFAYIDVTNGGIFNRLSASYALNDQIELTAGYDYFHADKGKFAMYAKNSEAWIKMKYSF</sequence>
<protein>
    <recommendedName>
        <fullName evidence="3">Porin</fullName>
    </recommendedName>
</protein>
<feature type="signal peptide" evidence="1">
    <location>
        <begin position="1"/>
        <end position="21"/>
    </location>
</feature>
<evidence type="ECO:0000313" key="2">
    <source>
        <dbReference type="EMBL" id="BFO70761.1"/>
    </source>
</evidence>
<dbReference type="Pfam" id="PF06980">
    <property type="entry name" value="DUF1302"/>
    <property type="match status" value="1"/>
</dbReference>
<organism evidence="2">
    <name type="scientific">Prevotella sp. GTC17253</name>
    <dbReference type="NCBI Taxonomy" id="3236793"/>
    <lineage>
        <taxon>Bacteria</taxon>
        <taxon>Pseudomonadati</taxon>
        <taxon>Bacteroidota</taxon>
        <taxon>Bacteroidia</taxon>
        <taxon>Bacteroidales</taxon>
        <taxon>Prevotellaceae</taxon>
        <taxon>Prevotella</taxon>
    </lineage>
</organism>
<gene>
    <name evidence="2" type="ORF">GTC17253_07270</name>
</gene>
<dbReference type="EMBL" id="AP035785">
    <property type="protein sequence ID" value="BFO70761.1"/>
    <property type="molecule type" value="Genomic_DNA"/>
</dbReference>
<dbReference type="AlphaFoldDB" id="A0AB33IS16"/>
<proteinExistence type="predicted"/>
<evidence type="ECO:0000256" key="1">
    <source>
        <dbReference type="SAM" id="SignalP"/>
    </source>
</evidence>
<name>A0AB33IS16_9BACT</name>